<evidence type="ECO:0000313" key="8">
    <source>
        <dbReference type="Proteomes" id="UP000192342"/>
    </source>
</evidence>
<dbReference type="InterPro" id="IPR036188">
    <property type="entry name" value="FAD/NAD-bd_sf"/>
</dbReference>
<feature type="domain" description="FAD/NAD(P)-binding" evidence="5">
    <location>
        <begin position="14"/>
        <end position="292"/>
    </location>
</feature>
<organism evidence="7 8">
    <name type="scientific">Oceanococcus atlanticus</name>
    <dbReference type="NCBI Taxonomy" id="1317117"/>
    <lineage>
        <taxon>Bacteria</taxon>
        <taxon>Pseudomonadati</taxon>
        <taxon>Pseudomonadota</taxon>
        <taxon>Gammaproteobacteria</taxon>
        <taxon>Chromatiales</taxon>
        <taxon>Oceanococcaceae</taxon>
        <taxon>Oceanococcus</taxon>
    </lineage>
</organism>
<proteinExistence type="inferred from homology"/>
<dbReference type="SUPFAM" id="SSF51905">
    <property type="entry name" value="FAD/NAD(P)-binding domain"/>
    <property type="match status" value="2"/>
</dbReference>
<dbReference type="FunFam" id="3.50.50.60:FF:000033">
    <property type="entry name" value="Nitrite reductase [NAD(P)H], large subunit"/>
    <property type="match status" value="1"/>
</dbReference>
<dbReference type="PRINTS" id="PR00368">
    <property type="entry name" value="FADPNR"/>
</dbReference>
<keyword evidence="8" id="KW-1185">Reference proteome</keyword>
<evidence type="ECO:0000256" key="2">
    <source>
        <dbReference type="ARBA" id="ARBA00006442"/>
    </source>
</evidence>
<evidence type="ECO:0000313" key="7">
    <source>
        <dbReference type="EMBL" id="ORE87198.1"/>
    </source>
</evidence>
<gene>
    <name evidence="7" type="ORF">ATO7_09162</name>
</gene>
<dbReference type="PANTHER" id="PTHR43429:SF3">
    <property type="entry name" value="NITRITE REDUCTASE [NAD(P)H]"/>
    <property type="match status" value="1"/>
</dbReference>
<evidence type="ECO:0000259" key="6">
    <source>
        <dbReference type="Pfam" id="PF18267"/>
    </source>
</evidence>
<dbReference type="InterPro" id="IPR041575">
    <property type="entry name" value="Rubredoxin_C"/>
</dbReference>
<dbReference type="PRINTS" id="PR00411">
    <property type="entry name" value="PNDRDTASEI"/>
</dbReference>
<dbReference type="InterPro" id="IPR016156">
    <property type="entry name" value="FAD/NAD-linked_Rdtase_dimer_sf"/>
</dbReference>
<dbReference type="Gene3D" id="3.30.390.30">
    <property type="match status" value="1"/>
</dbReference>
<evidence type="ECO:0000256" key="4">
    <source>
        <dbReference type="ARBA" id="ARBA00022827"/>
    </source>
</evidence>
<dbReference type="STRING" id="1317117.ATO7_09162"/>
<keyword evidence="4" id="KW-0274">FAD</keyword>
<dbReference type="InterPro" id="IPR050260">
    <property type="entry name" value="FAD-bd_OxRdtase"/>
</dbReference>
<dbReference type="AlphaFoldDB" id="A0A1Y1SDX5"/>
<comment type="cofactor">
    <cofactor evidence="1">
        <name>FAD</name>
        <dbReference type="ChEBI" id="CHEBI:57692"/>
    </cofactor>
</comment>
<reference evidence="7 8" key="1">
    <citation type="submission" date="2013-04" db="EMBL/GenBank/DDBJ databases">
        <title>Oceanococcus atlanticus 22II-S10r2 Genome Sequencing.</title>
        <authorList>
            <person name="Lai Q."/>
            <person name="Li G."/>
            <person name="Shao Z."/>
        </authorList>
    </citation>
    <scope>NUCLEOTIDE SEQUENCE [LARGE SCALE GENOMIC DNA]</scope>
    <source>
        <strain evidence="7 8">22II-S10r2</strain>
    </source>
</reference>
<protein>
    <submittedName>
        <fullName evidence="7">Nitrite reductase [NAD(P)H] large subunit</fullName>
    </submittedName>
</protein>
<dbReference type="GO" id="GO:0016491">
    <property type="term" value="F:oxidoreductase activity"/>
    <property type="evidence" value="ECO:0007669"/>
    <property type="project" value="InterPro"/>
</dbReference>
<evidence type="ECO:0000256" key="3">
    <source>
        <dbReference type="ARBA" id="ARBA00022630"/>
    </source>
</evidence>
<dbReference type="Pfam" id="PF07992">
    <property type="entry name" value="Pyr_redox_2"/>
    <property type="match status" value="1"/>
</dbReference>
<dbReference type="PANTHER" id="PTHR43429">
    <property type="entry name" value="PYRIDINE NUCLEOTIDE-DISULFIDE OXIDOREDUCTASE DOMAIN-CONTAINING"/>
    <property type="match status" value="1"/>
</dbReference>
<name>A0A1Y1SDX5_9GAMM</name>
<keyword evidence="3" id="KW-0285">Flavoprotein</keyword>
<dbReference type="EMBL" id="AQQV01000002">
    <property type="protein sequence ID" value="ORE87198.1"/>
    <property type="molecule type" value="Genomic_DNA"/>
</dbReference>
<comment type="similarity">
    <text evidence="2">Belongs to the FAD-dependent oxidoreductase family.</text>
</comment>
<dbReference type="Proteomes" id="UP000192342">
    <property type="component" value="Unassembled WGS sequence"/>
</dbReference>
<evidence type="ECO:0000256" key="1">
    <source>
        <dbReference type="ARBA" id="ARBA00001974"/>
    </source>
</evidence>
<evidence type="ECO:0000259" key="5">
    <source>
        <dbReference type="Pfam" id="PF07992"/>
    </source>
</evidence>
<feature type="domain" description="NADH-rubredoxin oxidoreductase C-terminal" evidence="6">
    <location>
        <begin position="326"/>
        <end position="390"/>
    </location>
</feature>
<sequence>MNAPNDQSMSEKKKLVVIGNGMAGMRTVEELLALDDTLYDITVFGAEPHGNYNRIMLSPVLAGEKTLDDIMINTPQWYAAHGITLHAGNPVMRIDRGCREVVAASGLRVPYDRLLLATGSDPFIIPVPGHDLPGVISFRDIQDVNTMLEAARTQQRAVVIGGGLLGLEAANGLLKQGMDVTVVHLMDSLMERQLDKPAAGLLQQALKDRGIRFCMQAQTEAILGDARVSGIRFKDGQELPADLIVMAVGIRPNIQLAKDSGLHCERGIVVNDAMQTFDPTIYAVGECVQHRQAIYGLVAPLWEQAKVCANHLAQMGIGHYPGSQVSTRLKVTGIDLFSAGDFIADEGDEEIEFRDLRRGVYKKLVLRHGRIAGAVLYGDVSDGSWYYELMIDGVDVTDLRDVLIFGKAFVGAEAAA</sequence>
<comment type="caution">
    <text evidence="7">The sequence shown here is derived from an EMBL/GenBank/DDBJ whole genome shotgun (WGS) entry which is preliminary data.</text>
</comment>
<dbReference type="Pfam" id="PF18267">
    <property type="entry name" value="Rubredoxin_C"/>
    <property type="match status" value="1"/>
</dbReference>
<accession>A0A1Y1SDX5</accession>
<dbReference type="Gene3D" id="3.50.50.60">
    <property type="entry name" value="FAD/NAD(P)-binding domain"/>
    <property type="match status" value="2"/>
</dbReference>
<dbReference type="InterPro" id="IPR023753">
    <property type="entry name" value="FAD/NAD-binding_dom"/>
</dbReference>